<dbReference type="Proteomes" id="UP000288805">
    <property type="component" value="Unassembled WGS sequence"/>
</dbReference>
<name>A0A438K1B1_VITVI</name>
<dbReference type="EMBL" id="QGNW01000019">
    <property type="protein sequence ID" value="RVX15002.1"/>
    <property type="molecule type" value="Genomic_DNA"/>
</dbReference>
<proteinExistence type="predicted"/>
<sequence>MNPISHITSLTLELLAEVAILEEEVVRLEEQVVAL</sequence>
<accession>A0A438K1B1</accession>
<protein>
    <submittedName>
        <fullName evidence="1">Uncharacterized protein</fullName>
    </submittedName>
</protein>
<organism evidence="1 2">
    <name type="scientific">Vitis vinifera</name>
    <name type="common">Grape</name>
    <dbReference type="NCBI Taxonomy" id="29760"/>
    <lineage>
        <taxon>Eukaryota</taxon>
        <taxon>Viridiplantae</taxon>
        <taxon>Streptophyta</taxon>
        <taxon>Embryophyta</taxon>
        <taxon>Tracheophyta</taxon>
        <taxon>Spermatophyta</taxon>
        <taxon>Magnoliopsida</taxon>
        <taxon>eudicotyledons</taxon>
        <taxon>Gunneridae</taxon>
        <taxon>Pentapetalae</taxon>
        <taxon>rosids</taxon>
        <taxon>Vitales</taxon>
        <taxon>Vitaceae</taxon>
        <taxon>Viteae</taxon>
        <taxon>Vitis</taxon>
    </lineage>
</organism>
<dbReference type="AlphaFoldDB" id="A0A438K1B1"/>
<evidence type="ECO:0000313" key="2">
    <source>
        <dbReference type="Proteomes" id="UP000288805"/>
    </source>
</evidence>
<comment type="caution">
    <text evidence="1">The sequence shown here is derived from an EMBL/GenBank/DDBJ whole genome shotgun (WGS) entry which is preliminary data.</text>
</comment>
<evidence type="ECO:0000313" key="1">
    <source>
        <dbReference type="EMBL" id="RVX15002.1"/>
    </source>
</evidence>
<reference evidence="1 2" key="1">
    <citation type="journal article" date="2018" name="PLoS Genet.">
        <title>Population sequencing reveals clonal diversity and ancestral inbreeding in the grapevine cultivar Chardonnay.</title>
        <authorList>
            <person name="Roach M.J."/>
            <person name="Johnson D.L."/>
            <person name="Bohlmann J."/>
            <person name="van Vuuren H.J."/>
            <person name="Jones S.J."/>
            <person name="Pretorius I.S."/>
            <person name="Schmidt S.A."/>
            <person name="Borneman A.R."/>
        </authorList>
    </citation>
    <scope>NUCLEOTIDE SEQUENCE [LARGE SCALE GENOMIC DNA]</scope>
    <source>
        <strain evidence="2">cv. Chardonnay</strain>
        <tissue evidence="1">Leaf</tissue>
    </source>
</reference>
<gene>
    <name evidence="1" type="ORF">CK203_007729</name>
</gene>